<evidence type="ECO:0000313" key="3">
    <source>
        <dbReference type="Proteomes" id="UP000031518"/>
    </source>
</evidence>
<keyword evidence="3" id="KW-1185">Reference proteome</keyword>
<dbReference type="EMBL" id="CBXV010000003">
    <property type="protein sequence ID" value="CDM64862.1"/>
    <property type="molecule type" value="Genomic_DNA"/>
</dbReference>
<dbReference type="InterPro" id="IPR036465">
    <property type="entry name" value="vWFA_dom_sf"/>
</dbReference>
<dbReference type="RefSeq" id="WP_041974774.1">
    <property type="nucleotide sequence ID" value="NZ_CBXV010000003.1"/>
</dbReference>
<accession>A0A0B6WVR6</accession>
<dbReference type="InterPro" id="IPR017802">
    <property type="entry name" value="VWFA-rel_acidobac-type"/>
</dbReference>
<dbReference type="Proteomes" id="UP000031518">
    <property type="component" value="Unassembled WGS sequence"/>
</dbReference>
<feature type="compositionally biased region" description="Polar residues" evidence="1">
    <location>
        <begin position="210"/>
        <end position="228"/>
    </location>
</feature>
<protein>
    <submittedName>
        <fullName evidence="2">von Willebrand factor type A domain</fullName>
    </submittedName>
</protein>
<dbReference type="NCBIfam" id="TIGR03436">
    <property type="entry name" value="acidobact_VWFA"/>
    <property type="match status" value="1"/>
</dbReference>
<reference evidence="2 3" key="1">
    <citation type="submission" date="2013-12" db="EMBL/GenBank/DDBJ databases">
        <authorList>
            <person name="Stott M."/>
        </authorList>
    </citation>
    <scope>NUCLEOTIDE SEQUENCE [LARGE SCALE GENOMIC DNA]</scope>
    <source>
        <strain evidence="2 3">K22</strain>
    </source>
</reference>
<evidence type="ECO:0000256" key="1">
    <source>
        <dbReference type="SAM" id="MobiDB-lite"/>
    </source>
</evidence>
<gene>
    <name evidence="2" type="ORF">PYK22_00857</name>
</gene>
<feature type="region of interest" description="Disordered" evidence="1">
    <location>
        <begin position="210"/>
        <end position="231"/>
    </location>
</feature>
<dbReference type="Gene3D" id="3.40.50.410">
    <property type="entry name" value="von Willebrand factor, type A domain"/>
    <property type="match status" value="1"/>
</dbReference>
<evidence type="ECO:0000313" key="2">
    <source>
        <dbReference type="EMBL" id="CDM64862.1"/>
    </source>
</evidence>
<sequence length="732" mass="81038">MKATLILLLGISLALPIGGQQSSSTGNQGKRADQEPEEEVVRISTNLVQVDVVVTDKDGRQVTDLRADDFEIFEDGRPQRITNFSYINAAPTTAPTPASGERKDAIPIPPARIKPERVRRTIAIIVDDLNLSFESVAFVRDALKKFVRDQVQPGDLVAIVRTSAGVGALQQFTTDKAQLYAAIERIRWYPLGTGGISPFEPIGGSSTLAGSRNDSLIGQSPSAPNDQSAPGDRLDEFRAELFAVGTLGALNFVVRGLRELPGRKAIVLVSDGFRVYSYDDDQDRRTPSARVFDALKRLIDLANRASVVIYTIDARGLQTLGLTAADDVRGMTPEQIERELSDRRLAYFESQDGLNYLAQETGGLFLHNTNDIAGSIKRALEDQSGYYLIGYRPDEKTFDQNGQRRFHRITVRVRRPGLQVRSRRGFYGMTDEEAYPNKKTPGERLMAALVSPFSSGELNLRLTSLFLNDAKLGSFMRSLLYIDGRDVTWTPADGDWQRAVIDVLAITFDGDGRPVDRVSRTYTLRARGKTLDELKRYGLVYTLSVPVKKPGAYQLRLAMRDVASDRIGSASQFIQVPDLKKDRLALSGLIVTGRSLLGAAKEPNGSLSSTEEEQAVAVDSGPAVRRFRQGATIDYGFIIYNAKVDKATGHPHLQTQVRLFRDQQPIFIGRLSDFYPTQTADPKRISAAGQLRFGKEIVPGEYVLQIVVTDMVAKDRNRTATQWTDFEVIEIK</sequence>
<dbReference type="STRING" id="454194.PYK22_00857"/>
<name>A0A0B6WVR6_9BACT</name>
<organism evidence="2 3">
    <name type="scientific">Pyrinomonas methylaliphatogenes</name>
    <dbReference type="NCBI Taxonomy" id="454194"/>
    <lineage>
        <taxon>Bacteria</taxon>
        <taxon>Pseudomonadati</taxon>
        <taxon>Acidobacteriota</taxon>
        <taxon>Blastocatellia</taxon>
        <taxon>Blastocatellales</taxon>
        <taxon>Pyrinomonadaceae</taxon>
        <taxon>Pyrinomonas</taxon>
    </lineage>
</organism>
<proteinExistence type="predicted"/>
<dbReference type="OrthoDB" id="127238at2"/>
<reference evidence="2 3" key="2">
    <citation type="submission" date="2015-01" db="EMBL/GenBank/DDBJ databases">
        <title>Complete genome sequence of Pyrinomonas methylaliphatogenes type strain K22T.</title>
        <authorList>
            <person name="Lee K.C.Y."/>
            <person name="Power J.F."/>
            <person name="Dunfield P.F."/>
            <person name="Morgan X.C."/>
            <person name="Huttenhower C."/>
            <person name="Stott M.B."/>
        </authorList>
    </citation>
    <scope>NUCLEOTIDE SEQUENCE [LARGE SCALE GENOMIC DNA]</scope>
    <source>
        <strain evidence="2 3">K22</strain>
    </source>
</reference>
<dbReference type="AlphaFoldDB" id="A0A0B6WVR6"/>